<organism evidence="1 2">
    <name type="scientific">Lysinibacillus sphaericus</name>
    <name type="common">Bacillus sphaericus</name>
    <dbReference type="NCBI Taxonomy" id="1421"/>
    <lineage>
        <taxon>Bacteria</taxon>
        <taxon>Bacillati</taxon>
        <taxon>Bacillota</taxon>
        <taxon>Bacilli</taxon>
        <taxon>Bacillales</taxon>
        <taxon>Bacillaceae</taxon>
        <taxon>Lysinibacillus</taxon>
    </lineage>
</organism>
<gene>
    <name evidence="1" type="ORF">C7Y47_23965</name>
</gene>
<dbReference type="Gene3D" id="2.40.10.270">
    <property type="entry name" value="Bacteriophage SPP1 head-tail adaptor protein"/>
    <property type="match status" value="1"/>
</dbReference>
<dbReference type="AlphaFoldDB" id="A0A544U7B7"/>
<dbReference type="EMBL" id="SADV01000041">
    <property type="protein sequence ID" value="TQR26845.1"/>
    <property type="molecule type" value="Genomic_DNA"/>
</dbReference>
<dbReference type="OrthoDB" id="9808209at2"/>
<proteinExistence type="predicted"/>
<dbReference type="Pfam" id="PF05521">
    <property type="entry name" value="Phage_HCP"/>
    <property type="match status" value="1"/>
</dbReference>
<accession>A0A544U7B7</accession>
<name>A0A544U7B7_LYSSH</name>
<evidence type="ECO:0000313" key="2">
    <source>
        <dbReference type="Proteomes" id="UP000317944"/>
    </source>
</evidence>
<evidence type="ECO:0000313" key="1">
    <source>
        <dbReference type="EMBL" id="TQR26845.1"/>
    </source>
</evidence>
<dbReference type="RefSeq" id="WP_142511034.1">
    <property type="nucleotide sequence ID" value="NZ_SADV01000041.1"/>
</dbReference>
<reference evidence="1 2" key="1">
    <citation type="submission" date="2018-03" db="EMBL/GenBank/DDBJ databases">
        <title>Aerobic endospore-forming bacteria genome sequencing and assembly.</title>
        <authorList>
            <person name="Cavalcante D.A."/>
            <person name="Driks A."/>
            <person name="Putonti C."/>
            <person name="De-Souza M.T."/>
        </authorList>
    </citation>
    <scope>NUCLEOTIDE SEQUENCE [LARGE SCALE GENOMIC DNA]</scope>
    <source>
        <strain evidence="1 2">SDF0037</strain>
    </source>
</reference>
<dbReference type="NCBIfam" id="TIGR01563">
    <property type="entry name" value="gp16_SPP1"/>
    <property type="match status" value="1"/>
</dbReference>
<comment type="caution">
    <text evidence="1">The sequence shown here is derived from an EMBL/GenBank/DDBJ whole genome shotgun (WGS) entry which is preliminary data.</text>
</comment>
<dbReference type="InterPro" id="IPR038666">
    <property type="entry name" value="SSP1_head-tail_sf"/>
</dbReference>
<protein>
    <submittedName>
        <fullName evidence="1">Head-tail adaptor protein</fullName>
    </submittedName>
</protein>
<dbReference type="Proteomes" id="UP000317944">
    <property type="component" value="Unassembled WGS sequence"/>
</dbReference>
<dbReference type="InterPro" id="IPR008767">
    <property type="entry name" value="Phage_SPP1_head-tail_adaptor"/>
</dbReference>
<sequence length="119" mass="13825">MKRIPKPIVEAQKLNTGEMRNKIEIQEYIESVNENGYPIEEWTTKHILWAKIKTVKGSETISASAEINTNTYRFIVRYTQGLNAKQRLIFRGQHYDIQAVLNDDEVMNTQTIIATIQNQ</sequence>